<evidence type="ECO:0000313" key="3">
    <source>
        <dbReference type="EMBL" id="RZO78212.1"/>
    </source>
</evidence>
<evidence type="ECO:0000313" key="4">
    <source>
        <dbReference type="Proteomes" id="UP000320404"/>
    </source>
</evidence>
<dbReference type="InterPro" id="IPR032466">
    <property type="entry name" value="Metal_Hydrolase"/>
</dbReference>
<feature type="chain" id="PRO_5022071829" evidence="1">
    <location>
        <begin position="18"/>
        <end position="558"/>
    </location>
</feature>
<keyword evidence="1" id="KW-0732">Signal</keyword>
<dbReference type="SUPFAM" id="SSF51556">
    <property type="entry name" value="Metallo-dependent hydrolases"/>
    <property type="match status" value="1"/>
</dbReference>
<protein>
    <submittedName>
        <fullName evidence="3">D-aminoacylase</fullName>
    </submittedName>
</protein>
<gene>
    <name evidence="3" type="ORF">EVA69_00580</name>
</gene>
<comment type="caution">
    <text evidence="3">The sequence shown here is derived from an EMBL/GenBank/DDBJ whole genome shotgun (WGS) entry which is preliminary data.</text>
</comment>
<reference evidence="3 4" key="1">
    <citation type="submission" date="2019-02" db="EMBL/GenBank/DDBJ databases">
        <title>Prokaryotic population dynamics and viral predation in marine succession experiment using metagenomics: the confinement effect.</title>
        <authorList>
            <person name="Haro-Moreno J.M."/>
            <person name="Rodriguez-Valera F."/>
            <person name="Lopez-Perez M."/>
        </authorList>
    </citation>
    <scope>NUCLEOTIDE SEQUENCE [LARGE SCALE GENOMIC DNA]</scope>
    <source>
        <strain evidence="3">MED-G158</strain>
    </source>
</reference>
<feature type="domain" description="Amidohydrolase 3" evidence="2">
    <location>
        <begin position="451"/>
        <end position="534"/>
    </location>
</feature>
<dbReference type="AlphaFoldDB" id="A0A520S6W3"/>
<dbReference type="Proteomes" id="UP000320404">
    <property type="component" value="Unassembled WGS sequence"/>
</dbReference>
<sequence length="558" mass="60867">MQRLSLILLLALLGACATTTNTYDLLIENGTIYDGNGGKPYQADIAVIDDRIVAIGDIAGSADAVIDAEGYAVAPGFINMLSWATESLVIDGRSQSDIRQGVTLEVFGEGNSEGPINETMRRDIVESGGFGGADITWTTLGEYLEYLVDRGVSTNVASFIGATTVRKHEIGYEDRAPTADELQQMRALVREAMEEGAMGLGSSLIYAPAFYASSDELVELAKVVGEYDGMYISHLRSEGNRLLEAIDELIQIAREGDVAAEIYHLKMAGRQNWDKFDDVVARVETAQAEGLEITADIYTYTAGSTGLDAAMPPWVQEGGYEAWRERLMNPQIRAQVLEEMTTATDDWENLWLASGTEGTLLVGFNNPELRQYTGMTLAEVAAERGTSDADTIIDLVIEDGSRVQVVYFMMSEENVAKGIALPWVSFASDAQSMASEGVFLERSTHPRAFGNFSRVLGKYVREDQVITLPDAIRKLSKLPATNLKIRDRGELAAGYFADIVIFDPSTVSDHATFDAPHQYSTGMEHVIVNGEPVIHYGDHTGALPGQVVRGPGWRGWQD</sequence>
<accession>A0A520S6W3</accession>
<dbReference type="PROSITE" id="PS51257">
    <property type="entry name" value="PROKAR_LIPOPROTEIN"/>
    <property type="match status" value="1"/>
</dbReference>
<dbReference type="InterPro" id="IPR050378">
    <property type="entry name" value="Metallo-dep_Hydrolases_sf"/>
</dbReference>
<dbReference type="SUPFAM" id="SSF51338">
    <property type="entry name" value="Composite domain of metallo-dependent hydrolases"/>
    <property type="match status" value="1"/>
</dbReference>
<dbReference type="Gene3D" id="3.20.20.140">
    <property type="entry name" value="Metal-dependent hydrolases"/>
    <property type="match status" value="2"/>
</dbReference>
<dbReference type="CDD" id="cd01297">
    <property type="entry name" value="D-aminoacylase"/>
    <property type="match status" value="1"/>
</dbReference>
<dbReference type="EMBL" id="SHAH01000003">
    <property type="protein sequence ID" value="RZO78212.1"/>
    <property type="molecule type" value="Genomic_DNA"/>
</dbReference>
<dbReference type="GO" id="GO:0016812">
    <property type="term" value="F:hydrolase activity, acting on carbon-nitrogen (but not peptide) bonds, in cyclic amides"/>
    <property type="evidence" value="ECO:0007669"/>
    <property type="project" value="TreeGrafter"/>
</dbReference>
<dbReference type="Gene3D" id="2.30.40.10">
    <property type="entry name" value="Urease, subunit C, domain 1"/>
    <property type="match status" value="1"/>
</dbReference>
<dbReference type="GO" id="GO:0005829">
    <property type="term" value="C:cytosol"/>
    <property type="evidence" value="ECO:0007669"/>
    <property type="project" value="TreeGrafter"/>
</dbReference>
<feature type="signal peptide" evidence="1">
    <location>
        <begin position="1"/>
        <end position="17"/>
    </location>
</feature>
<proteinExistence type="predicted"/>
<dbReference type="Pfam" id="PF07969">
    <property type="entry name" value="Amidohydro_3"/>
    <property type="match status" value="1"/>
</dbReference>
<dbReference type="PANTHER" id="PTHR11647:SF1">
    <property type="entry name" value="COLLAPSIN RESPONSE MEDIATOR PROTEIN"/>
    <property type="match status" value="1"/>
</dbReference>
<name>A0A520S6W3_9GAMM</name>
<dbReference type="InterPro" id="IPR013108">
    <property type="entry name" value="Amidohydro_3"/>
</dbReference>
<evidence type="ECO:0000256" key="1">
    <source>
        <dbReference type="SAM" id="SignalP"/>
    </source>
</evidence>
<organism evidence="3 4">
    <name type="scientific">OM182 bacterium</name>
    <dbReference type="NCBI Taxonomy" id="2510334"/>
    <lineage>
        <taxon>Bacteria</taxon>
        <taxon>Pseudomonadati</taxon>
        <taxon>Pseudomonadota</taxon>
        <taxon>Gammaproteobacteria</taxon>
        <taxon>OMG group</taxon>
        <taxon>OM182 clade</taxon>
    </lineage>
</organism>
<dbReference type="InterPro" id="IPR011059">
    <property type="entry name" value="Metal-dep_hydrolase_composite"/>
</dbReference>
<evidence type="ECO:0000259" key="2">
    <source>
        <dbReference type="Pfam" id="PF07969"/>
    </source>
</evidence>
<dbReference type="PANTHER" id="PTHR11647">
    <property type="entry name" value="HYDRANTOINASE/DIHYDROPYRIMIDINASE FAMILY MEMBER"/>
    <property type="match status" value="1"/>
</dbReference>